<gene>
    <name evidence="1" type="ORF">DW007_07050</name>
</gene>
<evidence type="ECO:0008006" key="3">
    <source>
        <dbReference type="Google" id="ProtNLM"/>
    </source>
</evidence>
<proteinExistence type="predicted"/>
<dbReference type="RefSeq" id="WP_118344315.1">
    <property type="nucleotide sequence ID" value="NZ_QSEM01000014.1"/>
</dbReference>
<dbReference type="AlphaFoldDB" id="A0A415MCX4"/>
<organism evidence="1 2">
    <name type="scientific">Lachnospira eligens</name>
    <dbReference type="NCBI Taxonomy" id="39485"/>
    <lineage>
        <taxon>Bacteria</taxon>
        <taxon>Bacillati</taxon>
        <taxon>Bacillota</taxon>
        <taxon>Clostridia</taxon>
        <taxon>Lachnospirales</taxon>
        <taxon>Lachnospiraceae</taxon>
        <taxon>Lachnospira</taxon>
    </lineage>
</organism>
<sequence length="103" mass="12173">MEDAVKVIKRKFKHMKGFELHKVYFVDDEFSESTLQAVNAKGKKQGWTEKFTQVVYFQTDFQTPIKESDINNPEWEANTEYIHYGWTLARSDGGKWRIISEGY</sequence>
<evidence type="ECO:0000313" key="2">
    <source>
        <dbReference type="Proteomes" id="UP000285201"/>
    </source>
</evidence>
<comment type="caution">
    <text evidence="1">The sequence shown here is derived from an EMBL/GenBank/DDBJ whole genome shotgun (WGS) entry which is preliminary data.</text>
</comment>
<dbReference type="Proteomes" id="UP000285201">
    <property type="component" value="Unassembled WGS sequence"/>
</dbReference>
<name>A0A415MCX4_9FIRM</name>
<accession>A0A415MCX4</accession>
<evidence type="ECO:0000313" key="1">
    <source>
        <dbReference type="EMBL" id="RHL69287.1"/>
    </source>
</evidence>
<reference evidence="1 2" key="1">
    <citation type="submission" date="2018-08" db="EMBL/GenBank/DDBJ databases">
        <title>A genome reference for cultivated species of the human gut microbiota.</title>
        <authorList>
            <person name="Zou Y."/>
            <person name="Xue W."/>
            <person name="Luo G."/>
        </authorList>
    </citation>
    <scope>NUCLEOTIDE SEQUENCE [LARGE SCALE GENOMIC DNA]</scope>
    <source>
        <strain evidence="1 2">AF36-7BH</strain>
    </source>
</reference>
<protein>
    <recommendedName>
        <fullName evidence="3">DUF4829 domain-containing protein</fullName>
    </recommendedName>
</protein>
<dbReference type="EMBL" id="QROY01000004">
    <property type="protein sequence ID" value="RHL69287.1"/>
    <property type="molecule type" value="Genomic_DNA"/>
</dbReference>